<comment type="caution">
    <text evidence="1">The sequence shown here is derived from an EMBL/GenBank/DDBJ whole genome shotgun (WGS) entry which is preliminary data.</text>
</comment>
<evidence type="ECO:0000313" key="1">
    <source>
        <dbReference type="EMBL" id="MPN29018.1"/>
    </source>
</evidence>
<reference evidence="1" key="1">
    <citation type="submission" date="2019-08" db="EMBL/GenBank/DDBJ databases">
        <authorList>
            <person name="Kucharzyk K."/>
            <person name="Murdoch R.W."/>
            <person name="Higgins S."/>
            <person name="Loffler F."/>
        </authorList>
    </citation>
    <scope>NUCLEOTIDE SEQUENCE</scope>
</reference>
<dbReference type="AlphaFoldDB" id="A0A645GQ36"/>
<name>A0A645GQ36_9ZZZZ</name>
<protein>
    <recommendedName>
        <fullName evidence="2">SGNH hydrolase-type esterase domain-containing protein</fullName>
    </recommendedName>
</protein>
<sequence length="43" mass="5054">MNLLEADRFEDMHFFDADHLNEIGARKLSLIVDEIIKSPAFYK</sequence>
<dbReference type="EMBL" id="VSSQ01079519">
    <property type="protein sequence ID" value="MPN29018.1"/>
    <property type="molecule type" value="Genomic_DNA"/>
</dbReference>
<accession>A0A645GQ36</accession>
<evidence type="ECO:0008006" key="2">
    <source>
        <dbReference type="Google" id="ProtNLM"/>
    </source>
</evidence>
<gene>
    <name evidence="1" type="ORF">SDC9_176466</name>
</gene>
<proteinExistence type="predicted"/>
<organism evidence="1">
    <name type="scientific">bioreactor metagenome</name>
    <dbReference type="NCBI Taxonomy" id="1076179"/>
    <lineage>
        <taxon>unclassified sequences</taxon>
        <taxon>metagenomes</taxon>
        <taxon>ecological metagenomes</taxon>
    </lineage>
</organism>